<dbReference type="Gene3D" id="3.30.390.50">
    <property type="entry name" value="CO dehydrogenase flavoprotein, C-terminal domain"/>
    <property type="match status" value="1"/>
</dbReference>
<proteinExistence type="predicted"/>
<keyword evidence="3" id="KW-0560">Oxidoreductase</keyword>
<gene>
    <name evidence="5" type="ORF">GCM10023191_035410</name>
</gene>
<dbReference type="InterPro" id="IPR051312">
    <property type="entry name" value="Diverse_Substr_Oxidored"/>
</dbReference>
<evidence type="ECO:0000256" key="1">
    <source>
        <dbReference type="ARBA" id="ARBA00022630"/>
    </source>
</evidence>
<feature type="domain" description="FAD-binding PCMH-type" evidence="4">
    <location>
        <begin position="1"/>
        <end position="177"/>
    </location>
</feature>
<dbReference type="InterPro" id="IPR016166">
    <property type="entry name" value="FAD-bd_PCMH"/>
</dbReference>
<dbReference type="SUPFAM" id="SSF56176">
    <property type="entry name" value="FAD-binding/transporter-associated domain-like"/>
    <property type="match status" value="1"/>
</dbReference>
<dbReference type="RefSeq" id="WP_345464825.1">
    <property type="nucleotide sequence ID" value="NZ_BAABHF010000019.1"/>
</dbReference>
<dbReference type="Gene3D" id="3.30.465.10">
    <property type="match status" value="1"/>
</dbReference>
<evidence type="ECO:0000313" key="6">
    <source>
        <dbReference type="Proteomes" id="UP001500503"/>
    </source>
</evidence>
<dbReference type="InterPro" id="IPR016169">
    <property type="entry name" value="FAD-bd_PCMH_sub2"/>
</dbReference>
<dbReference type="EMBL" id="BAABHF010000019">
    <property type="protein sequence ID" value="GAA4495154.1"/>
    <property type="molecule type" value="Genomic_DNA"/>
</dbReference>
<dbReference type="PANTHER" id="PTHR42659:SF2">
    <property type="entry name" value="XANTHINE DEHYDROGENASE SUBUNIT C-RELATED"/>
    <property type="match status" value="1"/>
</dbReference>
<dbReference type="InterPro" id="IPR016167">
    <property type="entry name" value="FAD-bd_PCMH_sub1"/>
</dbReference>
<dbReference type="Pfam" id="PF03450">
    <property type="entry name" value="CO_deh_flav_C"/>
    <property type="match status" value="1"/>
</dbReference>
<reference evidence="6" key="1">
    <citation type="journal article" date="2019" name="Int. J. Syst. Evol. Microbiol.">
        <title>The Global Catalogue of Microorganisms (GCM) 10K type strain sequencing project: providing services to taxonomists for standard genome sequencing and annotation.</title>
        <authorList>
            <consortium name="The Broad Institute Genomics Platform"/>
            <consortium name="The Broad Institute Genome Sequencing Center for Infectious Disease"/>
            <person name="Wu L."/>
            <person name="Ma J."/>
        </authorList>
    </citation>
    <scope>NUCLEOTIDE SEQUENCE [LARGE SCALE GENOMIC DNA]</scope>
    <source>
        <strain evidence="6">JCM 17933</strain>
    </source>
</reference>
<dbReference type="PROSITE" id="PS51387">
    <property type="entry name" value="FAD_PCMH"/>
    <property type="match status" value="1"/>
</dbReference>
<evidence type="ECO:0000313" key="5">
    <source>
        <dbReference type="EMBL" id="GAA4495154.1"/>
    </source>
</evidence>
<protein>
    <submittedName>
        <fullName evidence="5">Xanthine dehydrogenase family protein subunit M</fullName>
    </submittedName>
</protein>
<dbReference type="Proteomes" id="UP001500503">
    <property type="component" value="Unassembled WGS sequence"/>
</dbReference>
<evidence type="ECO:0000256" key="3">
    <source>
        <dbReference type="ARBA" id="ARBA00023002"/>
    </source>
</evidence>
<dbReference type="InterPro" id="IPR002346">
    <property type="entry name" value="Mopterin_DH_FAD-bd"/>
</dbReference>
<keyword evidence="1" id="KW-0285">Flavoprotein</keyword>
<dbReference type="SMART" id="SM01092">
    <property type="entry name" value="CO_deh_flav_C"/>
    <property type="match status" value="1"/>
</dbReference>
<evidence type="ECO:0000256" key="2">
    <source>
        <dbReference type="ARBA" id="ARBA00022827"/>
    </source>
</evidence>
<dbReference type="SUPFAM" id="SSF55447">
    <property type="entry name" value="CO dehydrogenase flavoprotein C-terminal domain-like"/>
    <property type="match status" value="1"/>
</dbReference>
<dbReference type="InterPro" id="IPR036683">
    <property type="entry name" value="CO_DH_flav_C_dom_sf"/>
</dbReference>
<organism evidence="5 6">
    <name type="scientific">Actinoallomurus oryzae</name>
    <dbReference type="NCBI Taxonomy" id="502180"/>
    <lineage>
        <taxon>Bacteria</taxon>
        <taxon>Bacillati</taxon>
        <taxon>Actinomycetota</taxon>
        <taxon>Actinomycetes</taxon>
        <taxon>Streptosporangiales</taxon>
        <taxon>Thermomonosporaceae</taxon>
        <taxon>Actinoallomurus</taxon>
    </lineage>
</organism>
<dbReference type="Gene3D" id="3.30.43.10">
    <property type="entry name" value="Uridine Diphospho-n-acetylenolpyruvylglucosamine Reductase, domain 2"/>
    <property type="match status" value="1"/>
</dbReference>
<dbReference type="InterPro" id="IPR036318">
    <property type="entry name" value="FAD-bd_PCMH-like_sf"/>
</dbReference>
<comment type="caution">
    <text evidence="5">The sequence shown here is derived from an EMBL/GenBank/DDBJ whole genome shotgun (WGS) entry which is preliminary data.</text>
</comment>
<evidence type="ECO:0000259" key="4">
    <source>
        <dbReference type="PROSITE" id="PS51387"/>
    </source>
</evidence>
<keyword evidence="2" id="KW-0274">FAD</keyword>
<keyword evidence="6" id="KW-1185">Reference proteome</keyword>
<accession>A0ABP8PZK3</accession>
<dbReference type="PANTHER" id="PTHR42659">
    <property type="entry name" value="XANTHINE DEHYDROGENASE SUBUNIT C-RELATED"/>
    <property type="match status" value="1"/>
</dbReference>
<name>A0ABP8PZK3_9ACTN</name>
<dbReference type="Pfam" id="PF00941">
    <property type="entry name" value="FAD_binding_5"/>
    <property type="match status" value="1"/>
</dbReference>
<dbReference type="InterPro" id="IPR005107">
    <property type="entry name" value="CO_DH_flav_C"/>
</dbReference>
<sequence length="291" mass="30818">MKPVDFTLHRPATTDEAVALLAEHSADVKVLAGGQSLLPLLNFRLARPEHLVDLGRIAALAELRRTRDELVVGAMVVQARAEASPAVAAHAPLLAAAFPNIAHPPIRNRGTVGGSLAHADPAAELPAVARALDAVFVAAGPRGRREIAARDFFRTHLTTDLEADELLVAVRFPRAAPRTGAAFEEVGRRRGDFALVGVAAQVTLDDGLLADVRVCLTGVAPTPYRATEAEELLRGRPPEPAELARAADAVRDTVTPSDDLHATAGYRRDVAGTLLTRAISAACRRAVPEEN</sequence>